<feature type="coiled-coil region" evidence="1">
    <location>
        <begin position="171"/>
        <end position="289"/>
    </location>
</feature>
<sequence length="351" mass="40308">MATANLSGVSQHTLPIQNTTNGEDCINLAVNFIQAKTGNPPANADHVYDFMQHIDGFPHPNSTMTDNTGGTLPTPSPRPIAENLQGWGDVSPQDLNSMHNIFNHIEEEDQRLAYDHFFRERGRAPRVQEFSEFLLTFEGNDLTDPSRKTLGQLYLENKKSQKTLNQNLQAMRQLKQMLRLLDSQNQALGERNDQYKRERDNLQSEIRNLEGTICNIQHQKEDLQLKFNSLERKHDQHLTELEDERKDKQHLQHRCEELQADRQVFKHRCEELQADRQALQNTVISQTDTITHFSQTVAHLESMTEQHSTTITAIQQQNQRQQYAILILAALLFAVVCLQFFSQGSNPLSAS</sequence>
<reference evidence="4" key="1">
    <citation type="submission" date="2022-08" db="UniProtKB">
        <authorList>
            <consortium name="EnsemblMetazoa"/>
        </authorList>
    </citation>
    <scope>IDENTIFICATION</scope>
    <source>
        <strain evidence="4">05x7-T-G4-1.051#20</strain>
    </source>
</reference>
<evidence type="ECO:0000256" key="3">
    <source>
        <dbReference type="SAM" id="Phobius"/>
    </source>
</evidence>
<evidence type="ECO:0000313" key="5">
    <source>
        <dbReference type="Proteomes" id="UP000005408"/>
    </source>
</evidence>
<keyword evidence="3" id="KW-1133">Transmembrane helix</keyword>
<keyword evidence="3" id="KW-0472">Membrane</keyword>
<dbReference type="AlphaFoldDB" id="A0A8W8L6J1"/>
<dbReference type="Proteomes" id="UP000005408">
    <property type="component" value="Unassembled WGS sequence"/>
</dbReference>
<evidence type="ECO:0000256" key="1">
    <source>
        <dbReference type="SAM" id="Coils"/>
    </source>
</evidence>
<evidence type="ECO:0000313" key="4">
    <source>
        <dbReference type="EnsemblMetazoa" id="G26911.1:cds"/>
    </source>
</evidence>
<feature type="region of interest" description="Disordered" evidence="2">
    <location>
        <begin position="1"/>
        <end position="20"/>
    </location>
</feature>
<dbReference type="EnsemblMetazoa" id="G26911.1">
    <property type="protein sequence ID" value="G26911.1:cds"/>
    <property type="gene ID" value="G26911"/>
</dbReference>
<protein>
    <submittedName>
        <fullName evidence="4">Uncharacterized protein</fullName>
    </submittedName>
</protein>
<keyword evidence="1" id="KW-0175">Coiled coil</keyword>
<keyword evidence="3" id="KW-0812">Transmembrane</keyword>
<accession>A0A8W8L6J1</accession>
<keyword evidence="5" id="KW-1185">Reference proteome</keyword>
<proteinExistence type="predicted"/>
<organism evidence="4 5">
    <name type="scientific">Magallana gigas</name>
    <name type="common">Pacific oyster</name>
    <name type="synonym">Crassostrea gigas</name>
    <dbReference type="NCBI Taxonomy" id="29159"/>
    <lineage>
        <taxon>Eukaryota</taxon>
        <taxon>Metazoa</taxon>
        <taxon>Spiralia</taxon>
        <taxon>Lophotrochozoa</taxon>
        <taxon>Mollusca</taxon>
        <taxon>Bivalvia</taxon>
        <taxon>Autobranchia</taxon>
        <taxon>Pteriomorphia</taxon>
        <taxon>Ostreida</taxon>
        <taxon>Ostreoidea</taxon>
        <taxon>Ostreidae</taxon>
        <taxon>Magallana</taxon>
    </lineage>
</organism>
<evidence type="ECO:0000256" key="2">
    <source>
        <dbReference type="SAM" id="MobiDB-lite"/>
    </source>
</evidence>
<feature type="transmembrane region" description="Helical" evidence="3">
    <location>
        <begin position="323"/>
        <end position="341"/>
    </location>
</feature>
<name>A0A8W8L6J1_MAGGI</name>